<dbReference type="SUPFAM" id="SSF52540">
    <property type="entry name" value="P-loop containing nucleoside triphosphate hydrolases"/>
    <property type="match status" value="1"/>
</dbReference>
<evidence type="ECO:0000259" key="2">
    <source>
        <dbReference type="PROSITE" id="PS51192"/>
    </source>
</evidence>
<evidence type="ECO:0000259" key="3">
    <source>
        <dbReference type="PROSITE" id="PS51194"/>
    </source>
</evidence>
<dbReference type="SMART" id="SM00487">
    <property type="entry name" value="DEXDc"/>
    <property type="match status" value="1"/>
</dbReference>
<dbReference type="GO" id="GO:0006793">
    <property type="term" value="P:phosphorus metabolic process"/>
    <property type="evidence" value="ECO:0007669"/>
    <property type="project" value="UniProtKB-ARBA"/>
</dbReference>
<dbReference type="InterPro" id="IPR025202">
    <property type="entry name" value="PLD-like_dom"/>
</dbReference>
<keyword evidence="4" id="KW-0547">Nucleotide-binding</keyword>
<dbReference type="CDD" id="cd18799">
    <property type="entry name" value="SF2_C_EcoAI-like"/>
    <property type="match status" value="1"/>
</dbReference>
<dbReference type="Pfam" id="PF04851">
    <property type="entry name" value="ResIII"/>
    <property type="match status" value="1"/>
</dbReference>
<dbReference type="Proteomes" id="UP000019678">
    <property type="component" value="Unassembled WGS sequence"/>
</dbReference>
<evidence type="ECO:0000259" key="1">
    <source>
        <dbReference type="PROSITE" id="PS50035"/>
    </source>
</evidence>
<dbReference type="Pfam" id="PF13091">
    <property type="entry name" value="PLDc_2"/>
    <property type="match status" value="1"/>
</dbReference>
<organism evidence="4 5">
    <name type="scientific">Chondromyces apiculatus DSM 436</name>
    <dbReference type="NCBI Taxonomy" id="1192034"/>
    <lineage>
        <taxon>Bacteria</taxon>
        <taxon>Pseudomonadati</taxon>
        <taxon>Myxococcota</taxon>
        <taxon>Polyangia</taxon>
        <taxon>Polyangiales</taxon>
        <taxon>Polyangiaceae</taxon>
        <taxon>Chondromyces</taxon>
    </lineage>
</organism>
<dbReference type="GO" id="GO:0004386">
    <property type="term" value="F:helicase activity"/>
    <property type="evidence" value="ECO:0007669"/>
    <property type="project" value="UniProtKB-KW"/>
</dbReference>
<proteinExistence type="predicted"/>
<feature type="domain" description="Helicase C-terminal" evidence="3">
    <location>
        <begin position="536"/>
        <end position="684"/>
    </location>
</feature>
<dbReference type="PANTHER" id="PTHR47962">
    <property type="entry name" value="ATP-DEPENDENT HELICASE LHR-RELATED-RELATED"/>
    <property type="match status" value="1"/>
</dbReference>
<dbReference type="GO" id="GO:0003677">
    <property type="term" value="F:DNA binding"/>
    <property type="evidence" value="ECO:0007669"/>
    <property type="project" value="InterPro"/>
</dbReference>
<feature type="domain" description="Helicase ATP-binding" evidence="2">
    <location>
        <begin position="325"/>
        <end position="465"/>
    </location>
</feature>
<dbReference type="GO" id="GO:0005524">
    <property type="term" value="F:ATP binding"/>
    <property type="evidence" value="ECO:0007669"/>
    <property type="project" value="InterPro"/>
</dbReference>
<dbReference type="PROSITE" id="PS51192">
    <property type="entry name" value="HELICASE_ATP_BIND_1"/>
    <property type="match status" value="1"/>
</dbReference>
<dbReference type="eggNOG" id="COG1061">
    <property type="taxonomic scope" value="Bacteria"/>
</dbReference>
<dbReference type="eggNOG" id="COG3886">
    <property type="taxonomic scope" value="Bacteria"/>
</dbReference>
<dbReference type="InterPro" id="IPR001650">
    <property type="entry name" value="Helicase_C-like"/>
</dbReference>
<dbReference type="InterPro" id="IPR027417">
    <property type="entry name" value="P-loop_NTPase"/>
</dbReference>
<dbReference type="STRING" id="1192034.CAP_6065"/>
<dbReference type="PANTHER" id="PTHR47962:SF7">
    <property type="entry name" value="MITOCHONDRIAL ATP-DEPENDENT HELICASE IRC3-RELATED"/>
    <property type="match status" value="1"/>
</dbReference>
<protein>
    <submittedName>
        <fullName evidence="4">Helicase/Type III restriction enzyme</fullName>
    </submittedName>
</protein>
<comment type="caution">
    <text evidence="4">The sequence shown here is derived from an EMBL/GenBank/DDBJ whole genome shotgun (WGS) entry which is preliminary data.</text>
</comment>
<dbReference type="InterPro" id="IPR021835">
    <property type="entry name" value="DUF3427"/>
</dbReference>
<sequence length="1038" mass="115032">MADHPRGLYEVLITQAVEARLDTLDKRLRAQREGLRAAEAADRFALHLGRLVQRVVDGVSDDKERVARGTDLARRLVAEIEATFPKAEIGPEAPVGEGEVLRAVLGRLPDGSEEVIEAPMIPLLDTTLLTNAPGEPRVGHQLLKEVHSADRIDVVMAFIRWSGIMPLLEVLRRHCEAGKELRVLTTTYTGSTEGRALEALLKLGAEVLVSYDTGKTRLHAKAWLFHRKSGFSTAYIGSSNLTHSAQVSGLEWNVRVSGVRNPDVVDKIAAVFESYWNGGDFVQYEAEEFAARVGEVGSGGPVVMLSPVELRPEPFQERLLEQLALSREQGHHRNLLVSATGTGKTVMAAVDYARLRGQLPRARLLFVAHREEILDQCLATFRHALRDHAFGEPWVGGKRPRRFEHVFASIQSLTTAGLADLPPDHFDVVIVDEFHHAAAKSYQALLEHVRPAELLGMTATPERSDGLPLLGWFEGRIAAELRLWDAIDQQSLAPFVYYGIHDGLDLRNVPFRRGRGYDVEELSNLITGDHVWARQVLARLVEKAEDPRRMRVLGFCVSVAHARFMARVFQDAGVAATAVWGDSPAEARRAALADLSEGRVKVVFSVDLFNEGVDLPVVDTLLLLRPTDSPTLFLQQLGRGLRRSPGKTVCTVLDFVGLHRAEFRFDRRFRALLGGSRKGLEAQIEGGFPFLPAGCHMELDAVAAERVLESIRKAVPERWSEKATELRQLTKEGAAVGLQRFLDETGMELEDVYGGQKSWSDLCGAAGVALKSAGPSEAILRRACGRLLHVDDLERIAGYRRLLAQEVPPDLATMPVREQRLLRMLVASMVDSALDKSARLSEGCTLLWGHPQVRAELLELLEALAGRVDHLHHPLSTHADVPLMVHARYSRIEILGAFGIGEGASRGTPAKVAPWQTGVYWAKEARADLMAFTLDKTSGQFSPTTRYRDYAISRDLIHWESQSVVREDGETGQRYQHHRARGSAVLLFARLRSDDRAFWFLGPAQYVRHQGELPMAVTWRLDHPLPGDLFTSFAAAVA</sequence>
<dbReference type="EMBL" id="ASRX01000005">
    <property type="protein sequence ID" value="EYF08304.1"/>
    <property type="molecule type" value="Genomic_DNA"/>
</dbReference>
<dbReference type="InterPro" id="IPR052511">
    <property type="entry name" value="ATP-dep_Helicase"/>
</dbReference>
<dbReference type="OrthoDB" id="9804086at2"/>
<evidence type="ECO:0000313" key="4">
    <source>
        <dbReference type="EMBL" id="EYF08304.1"/>
    </source>
</evidence>
<dbReference type="Pfam" id="PF11907">
    <property type="entry name" value="DUF3427"/>
    <property type="match status" value="1"/>
</dbReference>
<keyword evidence="5" id="KW-1185">Reference proteome</keyword>
<keyword evidence="4" id="KW-0378">Hydrolase</keyword>
<dbReference type="RefSeq" id="WP_044236291.1">
    <property type="nucleotide sequence ID" value="NZ_ASRX01000005.1"/>
</dbReference>
<keyword evidence="4" id="KW-0347">Helicase</keyword>
<dbReference type="AlphaFoldDB" id="A0A017TGD1"/>
<dbReference type="GO" id="GO:0016887">
    <property type="term" value="F:ATP hydrolysis activity"/>
    <property type="evidence" value="ECO:0007669"/>
    <property type="project" value="TreeGrafter"/>
</dbReference>
<evidence type="ECO:0000313" key="5">
    <source>
        <dbReference type="Proteomes" id="UP000019678"/>
    </source>
</evidence>
<feature type="domain" description="PLD phosphodiesterase" evidence="1">
    <location>
        <begin position="214"/>
        <end position="245"/>
    </location>
</feature>
<gene>
    <name evidence="4" type="ORF">CAP_6065</name>
</gene>
<dbReference type="PROSITE" id="PS51194">
    <property type="entry name" value="HELICASE_CTER"/>
    <property type="match status" value="1"/>
</dbReference>
<dbReference type="InterPro" id="IPR006935">
    <property type="entry name" value="Helicase/UvrB_N"/>
</dbReference>
<dbReference type="Gene3D" id="3.40.50.300">
    <property type="entry name" value="P-loop containing nucleotide triphosphate hydrolases"/>
    <property type="match status" value="2"/>
</dbReference>
<dbReference type="InterPro" id="IPR014001">
    <property type="entry name" value="Helicase_ATP-bd"/>
</dbReference>
<dbReference type="SMART" id="SM00490">
    <property type="entry name" value="HELICc"/>
    <property type="match status" value="1"/>
</dbReference>
<dbReference type="Pfam" id="PF00271">
    <property type="entry name" value="Helicase_C"/>
    <property type="match status" value="1"/>
</dbReference>
<name>A0A017TGD1_9BACT</name>
<reference evidence="4 5" key="1">
    <citation type="submission" date="2013-05" db="EMBL/GenBank/DDBJ databases">
        <title>Genome assembly of Chondromyces apiculatus DSM 436.</title>
        <authorList>
            <person name="Sharma G."/>
            <person name="Khatri I."/>
            <person name="Kaur C."/>
            <person name="Mayilraj S."/>
            <person name="Subramanian S."/>
        </authorList>
    </citation>
    <scope>NUCLEOTIDE SEQUENCE [LARGE SCALE GENOMIC DNA]</scope>
    <source>
        <strain evidence="4 5">DSM 436</strain>
    </source>
</reference>
<dbReference type="CDD" id="cd18032">
    <property type="entry name" value="DEXHc_RE_I_III_res"/>
    <property type="match status" value="1"/>
</dbReference>
<dbReference type="InterPro" id="IPR001736">
    <property type="entry name" value="PLipase_D/transphosphatidylase"/>
</dbReference>
<dbReference type="CDD" id="cd09203">
    <property type="entry name" value="PLDc_N_DEXD_b1"/>
    <property type="match status" value="1"/>
</dbReference>
<dbReference type="Gene3D" id="3.30.870.10">
    <property type="entry name" value="Endonuclease Chain A"/>
    <property type="match status" value="1"/>
</dbReference>
<dbReference type="PROSITE" id="PS50035">
    <property type="entry name" value="PLD"/>
    <property type="match status" value="1"/>
</dbReference>
<keyword evidence="4" id="KW-0067">ATP-binding</keyword>
<accession>A0A017TGD1</accession>
<dbReference type="SUPFAM" id="SSF56024">
    <property type="entry name" value="Phospholipase D/nuclease"/>
    <property type="match status" value="1"/>
</dbReference>